<protein>
    <recommendedName>
        <fullName evidence="4">Terminase large subunit</fullName>
    </recommendedName>
</protein>
<name>M2C7R7_TREDN</name>
<dbReference type="Proteomes" id="UP000011708">
    <property type="component" value="Chromosome"/>
</dbReference>
<dbReference type="PATRIC" id="fig|999431.4.peg.1764"/>
<dbReference type="InterPro" id="IPR005021">
    <property type="entry name" value="Terminase_largesu-like"/>
</dbReference>
<proteinExistence type="predicted"/>
<dbReference type="HOGENOM" id="CLU_026632_6_1_12"/>
<dbReference type="GO" id="GO:0004519">
    <property type="term" value="F:endonuclease activity"/>
    <property type="evidence" value="ECO:0007669"/>
    <property type="project" value="InterPro"/>
</dbReference>
<dbReference type="Pfam" id="PF20441">
    <property type="entry name" value="TerL_nuclease"/>
    <property type="match status" value="1"/>
</dbReference>
<dbReference type="PANTHER" id="PTHR41287:SF1">
    <property type="entry name" value="PROTEIN YMFN"/>
    <property type="match status" value="1"/>
</dbReference>
<dbReference type="InterPro" id="IPR046462">
    <property type="entry name" value="TerL_nuclease"/>
</dbReference>
<dbReference type="InterPro" id="IPR046461">
    <property type="entry name" value="TerL_ATPase"/>
</dbReference>
<organism evidence="3">
    <name type="scientific">Treponema denticola H1-T</name>
    <dbReference type="NCBI Taxonomy" id="999431"/>
    <lineage>
        <taxon>Bacteria</taxon>
        <taxon>Pseudomonadati</taxon>
        <taxon>Spirochaetota</taxon>
        <taxon>Spirochaetia</taxon>
        <taxon>Spirochaetales</taxon>
        <taxon>Treponemataceae</taxon>
        <taxon>Treponema</taxon>
    </lineage>
</organism>
<comment type="caution">
    <text evidence="3">The sequence shown here is derived from an EMBL/GenBank/DDBJ whole genome shotgun (WGS) entry which is preliminary data.</text>
</comment>
<reference evidence="3" key="1">
    <citation type="submission" date="2012-01" db="EMBL/GenBank/DDBJ databases">
        <title>The Genome Sequence of Treponema denticola H1-T.</title>
        <authorList>
            <consortium name="The Broad Institute Genome Sequencing Platform"/>
            <person name="Earl A."/>
            <person name="Ward D."/>
            <person name="Feldgarden M."/>
            <person name="Gevers D."/>
            <person name="Blanton J.M."/>
            <person name="Fenno C.J."/>
            <person name="Baranova O.V."/>
            <person name="Mathney J."/>
            <person name="Dewhirst F.E."/>
            <person name="Izard J."/>
            <person name="Young S.K."/>
            <person name="Zeng Q."/>
            <person name="Gargeya S."/>
            <person name="Fitzgerald M."/>
            <person name="Haas B."/>
            <person name="Abouelleil A."/>
            <person name="Alvarado L."/>
            <person name="Arachchi H.M."/>
            <person name="Berlin A."/>
            <person name="Chapman S.B."/>
            <person name="Gearin G."/>
            <person name="Goldberg J."/>
            <person name="Griggs A."/>
            <person name="Gujja S."/>
            <person name="Hansen M."/>
            <person name="Heiman D."/>
            <person name="Howarth C."/>
            <person name="Larimer J."/>
            <person name="Lui A."/>
            <person name="MacDonald P.J.P."/>
            <person name="McCowen C."/>
            <person name="Montmayeur A."/>
            <person name="Murphy C."/>
            <person name="Neiman D."/>
            <person name="Pearson M."/>
            <person name="Priest M."/>
            <person name="Roberts A."/>
            <person name="Saif S."/>
            <person name="Shea T."/>
            <person name="Sisk P."/>
            <person name="Stolte C."/>
            <person name="Sykes S."/>
            <person name="Wortman J."/>
            <person name="Nusbaum C."/>
            <person name="Birren B."/>
        </authorList>
    </citation>
    <scope>NUCLEOTIDE SEQUENCE [LARGE SCALE GENOMIC DNA]</scope>
    <source>
        <strain evidence="3">H1-T</strain>
    </source>
</reference>
<dbReference type="Gene3D" id="3.40.50.300">
    <property type="entry name" value="P-loop containing nucleotide triphosphate hydrolases"/>
    <property type="match status" value="1"/>
</dbReference>
<dbReference type="AlphaFoldDB" id="M2C7R7"/>
<feature type="domain" description="Terminase large subunit-like endonuclease" evidence="2">
    <location>
        <begin position="258"/>
        <end position="532"/>
    </location>
</feature>
<dbReference type="RefSeq" id="WP_002689086.1">
    <property type="nucleotide sequence ID" value="NZ_CM001794.1"/>
</dbReference>
<accession>M2C7R7</accession>
<evidence type="ECO:0000259" key="2">
    <source>
        <dbReference type="Pfam" id="PF20441"/>
    </source>
</evidence>
<evidence type="ECO:0000259" key="1">
    <source>
        <dbReference type="Pfam" id="PF03354"/>
    </source>
</evidence>
<dbReference type="EMBL" id="AGDW01000019">
    <property type="protein sequence ID" value="EMB29683.1"/>
    <property type="molecule type" value="Genomic_DNA"/>
</dbReference>
<feature type="domain" description="Terminase large subunit-like ATPase" evidence="1">
    <location>
        <begin position="77"/>
        <end position="244"/>
    </location>
</feature>
<dbReference type="PANTHER" id="PTHR41287">
    <property type="match status" value="1"/>
</dbReference>
<evidence type="ECO:0000313" key="3">
    <source>
        <dbReference type="EMBL" id="EMB29683.1"/>
    </source>
</evidence>
<gene>
    <name evidence="3" type="ORF">HMPREF9725_01710</name>
</gene>
<dbReference type="Pfam" id="PF03354">
    <property type="entry name" value="TerL_ATPase"/>
    <property type="match status" value="1"/>
</dbReference>
<sequence length="556" mass="63451">MRSEKEVKDLVLNYCKDIKQEKIKSCVYIKLAVKRFESMLKKAPDDYIANWGKLTEVVNFAESLFIPDINKNLSLLPWQVFAYAGIYLFTKKENDNAFLTQIAYIEVARKNSKTTSILFPAILYNFLATENAESYFFSGDEKQAKKTFEEITQIVKQSKELNSVCKCWSSSIVFKNSRISFFTSGTKKIDSYKNSFAVLDEYHEYLTDKPLQASLQGMRARKQGGQVLIITTAGLNITLPCYYESMEAKNMLQGINKNDPAYFALIYTIDKDDDWKDAANLEKANPSIDLITNRKLLEQDLERAIKRPSTQANFLAKTYNIWRNAMGSNWIPPEVWIKQKNKTSDYKNKNAVGAIDLSSIRDLTVFTLYWEDKDSIFAFHKVYIPEETLIERIQKENIGYAQWVEAGIVTVTPGATIDYDFLIKDIVNISKECQLSKIAYDPWHAQSLIKDLEKELPADVSLIEFKQNLASISEPSKLFEKNILDKKIVDKNPVMAWALSNVVIKADVNGNIKPLKLNEGAKIDPVITSIMAHYLLISGTDEKNKKYTAADLLKAL</sequence>
<dbReference type="InterPro" id="IPR027417">
    <property type="entry name" value="P-loop_NTPase"/>
</dbReference>
<evidence type="ECO:0008006" key="4">
    <source>
        <dbReference type="Google" id="ProtNLM"/>
    </source>
</evidence>